<dbReference type="OrthoDB" id="6203097at2759"/>
<dbReference type="OMA" id="NALWEKE"/>
<feature type="transmembrane region" description="Helical" evidence="1">
    <location>
        <begin position="220"/>
        <end position="244"/>
    </location>
</feature>
<organism evidence="2 3">
    <name type="scientific">Magallana gigas</name>
    <name type="common">Pacific oyster</name>
    <name type="synonym">Crassostrea gigas</name>
    <dbReference type="NCBI Taxonomy" id="29159"/>
    <lineage>
        <taxon>Eukaryota</taxon>
        <taxon>Metazoa</taxon>
        <taxon>Spiralia</taxon>
        <taxon>Lophotrochozoa</taxon>
        <taxon>Mollusca</taxon>
        <taxon>Bivalvia</taxon>
        <taxon>Autobranchia</taxon>
        <taxon>Pteriomorphia</taxon>
        <taxon>Ostreida</taxon>
        <taxon>Ostreoidea</taxon>
        <taxon>Ostreidae</taxon>
        <taxon>Magallana</taxon>
    </lineage>
</organism>
<accession>A0A8W8LSH5</accession>
<name>A0A8W8LSH5_MAGGI</name>
<dbReference type="AlphaFoldDB" id="A0A8W8LSH5"/>
<dbReference type="EnsemblMetazoa" id="G28840.2">
    <property type="protein sequence ID" value="G28840.2:cds"/>
    <property type="gene ID" value="G28840"/>
</dbReference>
<evidence type="ECO:0000313" key="3">
    <source>
        <dbReference type="Proteomes" id="UP000005408"/>
    </source>
</evidence>
<sequence>MGGSKSKAKPAQVLKKKESTTPIIETAEATCEDYNFNTTGCNITIQGKLLLVLDSINSTIRNYFSCFCEVVHARLNNTNVTTEILAGRNQTSCSNPDFHSNVDEVLLQEKLMNLTDYEELDKYAGMAVILTDRGFTSENISALSDGKEPFVYFVNVGENESQNGSCYRQYRYVDDMTEINEIGLELESIACNPSSVYMNNSCMQEKPISSTPSLAVVQVVSFPLIISIAVIALIMVVFIILFFIKKRKIQETCNKNTPLDDFAKDSRFEALGGSGKDATPTNDIYNELRENEKRTYDNENQQNYHHLDLNFVKGEVDPSLYDHVTEKADYNEVFTSPG</sequence>
<proteinExistence type="predicted"/>
<reference evidence="2" key="1">
    <citation type="submission" date="2022-08" db="UniProtKB">
        <authorList>
            <consortium name="EnsemblMetazoa"/>
        </authorList>
    </citation>
    <scope>IDENTIFICATION</scope>
    <source>
        <strain evidence="2">05x7-T-G4-1.051#20</strain>
    </source>
</reference>
<keyword evidence="1" id="KW-1133">Transmembrane helix</keyword>
<protein>
    <submittedName>
        <fullName evidence="2">Uncharacterized protein</fullName>
    </submittedName>
</protein>
<keyword evidence="1" id="KW-0812">Transmembrane</keyword>
<dbReference type="Proteomes" id="UP000005408">
    <property type="component" value="Unassembled WGS sequence"/>
</dbReference>
<keyword evidence="1" id="KW-0472">Membrane</keyword>
<evidence type="ECO:0000256" key="1">
    <source>
        <dbReference type="SAM" id="Phobius"/>
    </source>
</evidence>
<evidence type="ECO:0000313" key="2">
    <source>
        <dbReference type="EnsemblMetazoa" id="G28840.2:cds"/>
    </source>
</evidence>
<keyword evidence="3" id="KW-1185">Reference proteome</keyword>